<sequence>MGTQKNGKNDTTDKMNRPSSELFDRDGFPGNLIGILLPQLLHASNKAHLVGLCSSRHSRWSPSPTRPPSSSCLRSRKACLGTVSP</sequence>
<protein>
    <submittedName>
        <fullName evidence="2">Uncharacterized protein</fullName>
    </submittedName>
</protein>
<feature type="region of interest" description="Disordered" evidence="1">
    <location>
        <begin position="1"/>
        <end position="24"/>
    </location>
</feature>
<evidence type="ECO:0000256" key="1">
    <source>
        <dbReference type="SAM" id="MobiDB-lite"/>
    </source>
</evidence>
<dbReference type="EMBL" id="GBRH01214697">
    <property type="protein sequence ID" value="JAD83198.1"/>
    <property type="molecule type" value="Transcribed_RNA"/>
</dbReference>
<feature type="compositionally biased region" description="Basic and acidic residues" evidence="1">
    <location>
        <begin position="7"/>
        <end position="24"/>
    </location>
</feature>
<proteinExistence type="predicted"/>
<dbReference type="AlphaFoldDB" id="A0A0A9D943"/>
<feature type="compositionally biased region" description="Low complexity" evidence="1">
    <location>
        <begin position="60"/>
        <end position="73"/>
    </location>
</feature>
<name>A0A0A9D943_ARUDO</name>
<evidence type="ECO:0000313" key="2">
    <source>
        <dbReference type="EMBL" id="JAD83198.1"/>
    </source>
</evidence>
<accession>A0A0A9D943</accession>
<feature type="region of interest" description="Disordered" evidence="1">
    <location>
        <begin position="56"/>
        <end position="85"/>
    </location>
</feature>
<reference evidence="2" key="1">
    <citation type="submission" date="2014-09" db="EMBL/GenBank/DDBJ databases">
        <authorList>
            <person name="Magalhaes I.L.F."/>
            <person name="Oliveira U."/>
            <person name="Santos F.R."/>
            <person name="Vidigal T.H.D.A."/>
            <person name="Brescovit A.D."/>
            <person name="Santos A.J."/>
        </authorList>
    </citation>
    <scope>NUCLEOTIDE SEQUENCE</scope>
    <source>
        <tissue evidence="2">Shoot tissue taken approximately 20 cm above the soil surface</tissue>
    </source>
</reference>
<organism evidence="2">
    <name type="scientific">Arundo donax</name>
    <name type="common">Giant reed</name>
    <name type="synonym">Donax arundinaceus</name>
    <dbReference type="NCBI Taxonomy" id="35708"/>
    <lineage>
        <taxon>Eukaryota</taxon>
        <taxon>Viridiplantae</taxon>
        <taxon>Streptophyta</taxon>
        <taxon>Embryophyta</taxon>
        <taxon>Tracheophyta</taxon>
        <taxon>Spermatophyta</taxon>
        <taxon>Magnoliopsida</taxon>
        <taxon>Liliopsida</taxon>
        <taxon>Poales</taxon>
        <taxon>Poaceae</taxon>
        <taxon>PACMAD clade</taxon>
        <taxon>Arundinoideae</taxon>
        <taxon>Arundineae</taxon>
        <taxon>Arundo</taxon>
    </lineage>
</organism>
<reference evidence="2" key="2">
    <citation type="journal article" date="2015" name="Data Brief">
        <title>Shoot transcriptome of the giant reed, Arundo donax.</title>
        <authorList>
            <person name="Barrero R.A."/>
            <person name="Guerrero F.D."/>
            <person name="Moolhuijzen P."/>
            <person name="Goolsby J.A."/>
            <person name="Tidwell J."/>
            <person name="Bellgard S.E."/>
            <person name="Bellgard M.I."/>
        </authorList>
    </citation>
    <scope>NUCLEOTIDE SEQUENCE</scope>
    <source>
        <tissue evidence="2">Shoot tissue taken approximately 20 cm above the soil surface</tissue>
    </source>
</reference>